<dbReference type="PANTHER" id="PTHR24026">
    <property type="entry name" value="FAT ATYPICAL CADHERIN-RELATED"/>
    <property type="match status" value="1"/>
</dbReference>
<comment type="caution">
    <text evidence="15">The sequence shown here is derived from an EMBL/GenBank/DDBJ whole genome shotgun (WGS) entry which is preliminary data.</text>
</comment>
<comment type="subcellular location">
    <subcellularLocation>
        <location evidence="1">Cell membrane</location>
        <topology evidence="1">Single-pass type I membrane protein</topology>
    </subcellularLocation>
</comment>
<gene>
    <name evidence="15" type="ORF">NP493_724g00008</name>
</gene>
<feature type="region of interest" description="Disordered" evidence="12">
    <location>
        <begin position="855"/>
        <end position="901"/>
    </location>
</feature>
<dbReference type="FunFam" id="2.60.40.60:FF:000002">
    <property type="entry name" value="Protocadherin alpha 2"/>
    <property type="match status" value="1"/>
</dbReference>
<protein>
    <recommendedName>
        <fullName evidence="14">Cadherin domain-containing protein</fullName>
    </recommendedName>
</protein>
<organism evidence="15 16">
    <name type="scientific">Ridgeia piscesae</name>
    <name type="common">Tubeworm</name>
    <dbReference type="NCBI Taxonomy" id="27915"/>
    <lineage>
        <taxon>Eukaryota</taxon>
        <taxon>Metazoa</taxon>
        <taxon>Spiralia</taxon>
        <taxon>Lophotrochozoa</taxon>
        <taxon>Annelida</taxon>
        <taxon>Polychaeta</taxon>
        <taxon>Sedentaria</taxon>
        <taxon>Canalipalpata</taxon>
        <taxon>Sabellida</taxon>
        <taxon>Siboglinidae</taxon>
        <taxon>Ridgeia</taxon>
    </lineage>
</organism>
<evidence type="ECO:0000256" key="3">
    <source>
        <dbReference type="ARBA" id="ARBA00022692"/>
    </source>
</evidence>
<evidence type="ECO:0000256" key="4">
    <source>
        <dbReference type="ARBA" id="ARBA00022729"/>
    </source>
</evidence>
<evidence type="ECO:0000256" key="6">
    <source>
        <dbReference type="ARBA" id="ARBA00022837"/>
    </source>
</evidence>
<name>A0AAD9NMC6_RIDPI</name>
<feature type="compositionally biased region" description="Basic and acidic residues" evidence="12">
    <location>
        <begin position="876"/>
        <end position="887"/>
    </location>
</feature>
<feature type="transmembrane region" description="Helical" evidence="13">
    <location>
        <begin position="804"/>
        <end position="825"/>
    </location>
</feature>
<dbReference type="PROSITE" id="PS50268">
    <property type="entry name" value="CADHERIN_2"/>
    <property type="match status" value="7"/>
</dbReference>
<keyword evidence="4" id="KW-0732">Signal</keyword>
<dbReference type="PRINTS" id="PR00205">
    <property type="entry name" value="CADHERIN"/>
</dbReference>
<dbReference type="GO" id="GO:0005886">
    <property type="term" value="C:plasma membrane"/>
    <property type="evidence" value="ECO:0007669"/>
    <property type="project" value="UniProtKB-SubCell"/>
</dbReference>
<proteinExistence type="predicted"/>
<keyword evidence="9 13" id="KW-0472">Membrane</keyword>
<evidence type="ECO:0000256" key="7">
    <source>
        <dbReference type="ARBA" id="ARBA00022889"/>
    </source>
</evidence>
<dbReference type="InterPro" id="IPR015919">
    <property type="entry name" value="Cadherin-like_sf"/>
</dbReference>
<feature type="domain" description="Cadherin" evidence="14">
    <location>
        <begin position="139"/>
        <end position="248"/>
    </location>
</feature>
<dbReference type="Pfam" id="PF08266">
    <property type="entry name" value="Cadherin_2"/>
    <property type="match status" value="1"/>
</dbReference>
<feature type="domain" description="Cadherin" evidence="14">
    <location>
        <begin position="571"/>
        <end position="677"/>
    </location>
</feature>
<dbReference type="EMBL" id="JAODUO010000721">
    <property type="protein sequence ID" value="KAK2175582.1"/>
    <property type="molecule type" value="Genomic_DNA"/>
</dbReference>
<dbReference type="SMART" id="SM00112">
    <property type="entry name" value="CA"/>
    <property type="match status" value="7"/>
</dbReference>
<dbReference type="InterPro" id="IPR013164">
    <property type="entry name" value="Cadherin_N"/>
</dbReference>
<dbReference type="AlphaFoldDB" id="A0AAD9NMC6"/>
<keyword evidence="8 13" id="KW-1133">Transmembrane helix</keyword>
<evidence type="ECO:0000256" key="2">
    <source>
        <dbReference type="ARBA" id="ARBA00022475"/>
    </source>
</evidence>
<dbReference type="GO" id="GO:0007156">
    <property type="term" value="P:homophilic cell adhesion via plasma membrane adhesion molecules"/>
    <property type="evidence" value="ECO:0007669"/>
    <property type="project" value="InterPro"/>
</dbReference>
<evidence type="ECO:0000256" key="13">
    <source>
        <dbReference type="SAM" id="Phobius"/>
    </source>
</evidence>
<dbReference type="InterPro" id="IPR002126">
    <property type="entry name" value="Cadherin-like_dom"/>
</dbReference>
<dbReference type="FunFam" id="2.60.40.60:FF:000020">
    <property type="entry name" value="Dachsous cadherin-related 1b"/>
    <property type="match status" value="2"/>
</dbReference>
<evidence type="ECO:0000256" key="9">
    <source>
        <dbReference type="ARBA" id="ARBA00023136"/>
    </source>
</evidence>
<reference evidence="15" key="1">
    <citation type="journal article" date="2023" name="Mol. Biol. Evol.">
        <title>Third-Generation Sequencing Reveals the Adaptive Role of the Epigenome in Three Deep-Sea Polychaetes.</title>
        <authorList>
            <person name="Perez M."/>
            <person name="Aroh O."/>
            <person name="Sun Y."/>
            <person name="Lan Y."/>
            <person name="Juniper S.K."/>
            <person name="Young C.R."/>
            <person name="Angers B."/>
            <person name="Qian P.Y."/>
        </authorList>
    </citation>
    <scope>NUCLEOTIDE SEQUENCE</scope>
    <source>
        <strain evidence="15">R07B-5</strain>
    </source>
</reference>
<keyword evidence="6 11" id="KW-0106">Calcium</keyword>
<feature type="domain" description="Cadherin" evidence="14">
    <location>
        <begin position="468"/>
        <end position="570"/>
    </location>
</feature>
<keyword evidence="10" id="KW-0325">Glycoprotein</keyword>
<evidence type="ECO:0000256" key="1">
    <source>
        <dbReference type="ARBA" id="ARBA00004251"/>
    </source>
</evidence>
<evidence type="ECO:0000256" key="11">
    <source>
        <dbReference type="PROSITE-ProRule" id="PRU00043"/>
    </source>
</evidence>
<dbReference type="CDD" id="cd11304">
    <property type="entry name" value="Cadherin_repeat"/>
    <property type="match status" value="7"/>
</dbReference>
<evidence type="ECO:0000259" key="14">
    <source>
        <dbReference type="PROSITE" id="PS50268"/>
    </source>
</evidence>
<keyword evidence="7" id="KW-0130">Cell adhesion</keyword>
<keyword evidence="5" id="KW-0677">Repeat</keyword>
<feature type="domain" description="Cadherin" evidence="14">
    <location>
        <begin position="62"/>
        <end position="138"/>
    </location>
</feature>
<evidence type="ECO:0000313" key="15">
    <source>
        <dbReference type="EMBL" id="KAK2175582.1"/>
    </source>
</evidence>
<dbReference type="GO" id="GO:0005509">
    <property type="term" value="F:calcium ion binding"/>
    <property type="evidence" value="ECO:0007669"/>
    <property type="project" value="UniProtKB-UniRule"/>
</dbReference>
<evidence type="ECO:0000256" key="5">
    <source>
        <dbReference type="ARBA" id="ARBA00022737"/>
    </source>
</evidence>
<dbReference type="Pfam" id="PF00028">
    <property type="entry name" value="Cadherin"/>
    <property type="match status" value="6"/>
</dbReference>
<feature type="domain" description="Cadherin" evidence="14">
    <location>
        <begin position="368"/>
        <end position="467"/>
    </location>
</feature>
<evidence type="ECO:0000313" key="16">
    <source>
        <dbReference type="Proteomes" id="UP001209878"/>
    </source>
</evidence>
<keyword evidence="2" id="KW-1003">Cell membrane</keyword>
<dbReference type="SUPFAM" id="SSF49313">
    <property type="entry name" value="Cadherin-like"/>
    <property type="match status" value="7"/>
</dbReference>
<dbReference type="FunFam" id="2.60.40.60:FF:000007">
    <property type="entry name" value="Protocadherin alpha 2"/>
    <property type="match status" value="1"/>
</dbReference>
<keyword evidence="3 13" id="KW-0812">Transmembrane</keyword>
<evidence type="ECO:0000256" key="12">
    <source>
        <dbReference type="SAM" id="MobiDB-lite"/>
    </source>
</evidence>
<dbReference type="InterPro" id="IPR020894">
    <property type="entry name" value="Cadherin_CS"/>
</dbReference>
<dbReference type="PROSITE" id="PS00232">
    <property type="entry name" value="CADHERIN_1"/>
    <property type="match status" value="3"/>
</dbReference>
<keyword evidence="16" id="KW-1185">Reference proteome</keyword>
<evidence type="ECO:0000256" key="10">
    <source>
        <dbReference type="ARBA" id="ARBA00023180"/>
    </source>
</evidence>
<feature type="compositionally biased region" description="Polar residues" evidence="12">
    <location>
        <begin position="855"/>
        <end position="874"/>
    </location>
</feature>
<sequence>MMRGLLYTCLDIVVIVVFVGSANVHAIKFQVTEEMSSGTFVGNVFEDAGLASLYGPAILPVLRYSILSKPNGGTGRYFKIHEKTGVVRTAMKLDRDSICRTKQMCVLNVDVAVSPAEYFKVIAVEIEVLDVNDNAPKFPQSSMKCVIPESSLPGATFTLLSASDPDSTANGIQGYELLTDLTVFGLKVLTNLDGSTDVRLVLNEQLDRETKDSYSVTVSARDGGQPSLTGSLLVNISIGDTNDNHPEFRNASYHVYVFENSTTDSVILQVEAFDSDIGENGKLTYGLTDRTKQNYGDVFGMSSSTGEIFVRASRLDYEVDTLYQLVVYARDMGAVSHSAYCVVIVHVVDINDNAPSVTINTLTPDGVATVSEEAKGNTFIAHVSAVDLDNGKNGELTCNVDNDMFALEKLQKTQFKIVTSPLSKLDREQTDRYVVTLTCVDRGRPALSTSQKLTIIVTDWNDEAPRFTQMEYHATIEENNDKDKVVIRVLAIDGDLGNNGKVEYKLGSEQDTFYVNANTGTVYAAVPLDYETVREVSFTIIAYDLGDQPLSSTATVVVTVTDVNDKPPVFPQSFYSFGTFENQAVGTEIGNILAVDGDSLVNGVVEYTLVAADLETLGSFAIDLRTGQIRNRRVLDREYRSVYHLTAVATDKERPSLRSSANLTIYVVDENDNAPVFVFPNLTADNNTVRVSNQIPRGHAIAEVSATDADNGQNAQLRYMLLNYRTTFHIDALTGVVSIAKKLESIRKKTYNVNVLVRDKGTPPRNSTATLEVIVDKSVVYLATGNKIPGHASKRSLSSNLTTVAAVGGASLVVIIILVVAIIIIKCSDRHQGREPVSVYQTEAQIMLNASNSETRSRSVLSSDKDSIGSTNSCDKMVDETTMDRQRKSVRPSADGCSDDAKCGSRLSWTSLARQQNAEQFVVIAAGVLRRRTAGDEDQ</sequence>
<feature type="domain" description="Cadherin" evidence="14">
    <location>
        <begin position="249"/>
        <end position="357"/>
    </location>
</feature>
<dbReference type="Gene3D" id="2.60.40.60">
    <property type="entry name" value="Cadherins"/>
    <property type="match status" value="7"/>
</dbReference>
<dbReference type="Proteomes" id="UP001209878">
    <property type="component" value="Unassembled WGS sequence"/>
</dbReference>
<evidence type="ECO:0000256" key="8">
    <source>
        <dbReference type="ARBA" id="ARBA00022989"/>
    </source>
</evidence>
<dbReference type="FunFam" id="2.60.40.60:FF:000092">
    <property type="entry name" value="Protocadherin 8"/>
    <property type="match status" value="1"/>
</dbReference>
<dbReference type="PANTHER" id="PTHR24026:SF126">
    <property type="entry name" value="PROTOCADHERIN FAT 4"/>
    <property type="match status" value="1"/>
</dbReference>
<feature type="domain" description="Cadherin" evidence="14">
    <location>
        <begin position="683"/>
        <end position="775"/>
    </location>
</feature>
<accession>A0AAD9NMC6</accession>
<dbReference type="FunFam" id="2.60.40.60:FF:000127">
    <property type="entry name" value="Protocadherin beta 1"/>
    <property type="match status" value="1"/>
</dbReference>